<feature type="coiled-coil region" evidence="5">
    <location>
        <begin position="172"/>
        <end position="199"/>
    </location>
</feature>
<dbReference type="SUPFAM" id="SSF49899">
    <property type="entry name" value="Concanavalin A-like lectins/glucanases"/>
    <property type="match status" value="1"/>
</dbReference>
<dbReference type="InterPro" id="IPR001870">
    <property type="entry name" value="B30.2/SPRY"/>
</dbReference>
<dbReference type="CDD" id="cd13733">
    <property type="entry name" value="SPRY_PRY_C-I_1"/>
    <property type="match status" value="1"/>
</dbReference>
<dbReference type="Gene3D" id="4.10.830.40">
    <property type="match status" value="1"/>
</dbReference>
<evidence type="ECO:0000259" key="6">
    <source>
        <dbReference type="PROSITE" id="PS50119"/>
    </source>
</evidence>
<dbReference type="Pfam" id="PF13765">
    <property type="entry name" value="PRY"/>
    <property type="match status" value="1"/>
</dbReference>
<dbReference type="FunFam" id="2.60.120.920:FF:000004">
    <property type="entry name" value="Butyrophilin subfamily 1 member A1"/>
    <property type="match status" value="1"/>
</dbReference>
<dbReference type="InterPro" id="IPR003877">
    <property type="entry name" value="SPRY_dom"/>
</dbReference>
<dbReference type="InterPro" id="IPR006574">
    <property type="entry name" value="PRY"/>
</dbReference>
<dbReference type="CDD" id="cd19769">
    <property type="entry name" value="Bbox2_TRIM16-like"/>
    <property type="match status" value="1"/>
</dbReference>
<proteinExistence type="predicted"/>
<dbReference type="Proteomes" id="UP001460270">
    <property type="component" value="Unassembled WGS sequence"/>
</dbReference>
<keyword evidence="5" id="KW-0175">Coiled coil</keyword>
<feature type="coiled-coil region" evidence="5">
    <location>
        <begin position="236"/>
        <end position="263"/>
    </location>
</feature>
<dbReference type="InterPro" id="IPR058030">
    <property type="entry name" value="TRIM8/14/16/25/29/45/65_CC"/>
</dbReference>
<organism evidence="8 9">
    <name type="scientific">Mugilogobius chulae</name>
    <name type="common">yellowstripe goby</name>
    <dbReference type="NCBI Taxonomy" id="88201"/>
    <lineage>
        <taxon>Eukaryota</taxon>
        <taxon>Metazoa</taxon>
        <taxon>Chordata</taxon>
        <taxon>Craniata</taxon>
        <taxon>Vertebrata</taxon>
        <taxon>Euteleostomi</taxon>
        <taxon>Actinopterygii</taxon>
        <taxon>Neopterygii</taxon>
        <taxon>Teleostei</taxon>
        <taxon>Neoteleostei</taxon>
        <taxon>Acanthomorphata</taxon>
        <taxon>Gobiaria</taxon>
        <taxon>Gobiiformes</taxon>
        <taxon>Gobioidei</taxon>
        <taxon>Gobiidae</taxon>
        <taxon>Gobionellinae</taxon>
        <taxon>Mugilogobius</taxon>
    </lineage>
</organism>
<dbReference type="InterPro" id="IPR003879">
    <property type="entry name" value="Butyrophylin_SPRY"/>
</dbReference>
<comment type="caution">
    <text evidence="8">The sequence shown here is derived from an EMBL/GenBank/DDBJ whole genome shotgun (WGS) entry which is preliminary data.</text>
</comment>
<gene>
    <name evidence="8" type="ORF">WMY93_021727</name>
</gene>
<dbReference type="InterPro" id="IPR013320">
    <property type="entry name" value="ConA-like_dom_sf"/>
</dbReference>
<reference evidence="9" key="1">
    <citation type="submission" date="2024-04" db="EMBL/GenBank/DDBJ databases">
        <title>Salinicola lusitanus LLJ914,a marine bacterium isolated from the Okinawa Trough.</title>
        <authorList>
            <person name="Li J."/>
        </authorList>
    </citation>
    <scope>NUCLEOTIDE SEQUENCE [LARGE SCALE GENOMIC DNA]</scope>
</reference>
<dbReference type="PROSITE" id="PS50119">
    <property type="entry name" value="ZF_BBOX"/>
    <property type="match status" value="1"/>
</dbReference>
<dbReference type="Gene3D" id="3.30.160.60">
    <property type="entry name" value="Classic Zinc Finger"/>
    <property type="match status" value="1"/>
</dbReference>
<feature type="domain" description="B30.2/SPRY" evidence="7">
    <location>
        <begin position="253"/>
        <end position="450"/>
    </location>
</feature>
<evidence type="ECO:0000256" key="5">
    <source>
        <dbReference type="SAM" id="Coils"/>
    </source>
</evidence>
<dbReference type="Pfam" id="PF25600">
    <property type="entry name" value="TRIM_CC"/>
    <property type="match status" value="1"/>
</dbReference>
<name>A0AAW0NM00_9GOBI</name>
<dbReference type="SMART" id="SM00589">
    <property type="entry name" value="PRY"/>
    <property type="match status" value="1"/>
</dbReference>
<dbReference type="PRINTS" id="PR01407">
    <property type="entry name" value="BUTYPHLNCDUF"/>
</dbReference>
<dbReference type="EMBL" id="JBBPFD010000015">
    <property type="protein sequence ID" value="KAK7896402.1"/>
    <property type="molecule type" value="Genomic_DNA"/>
</dbReference>
<evidence type="ECO:0000313" key="8">
    <source>
        <dbReference type="EMBL" id="KAK7896402.1"/>
    </source>
</evidence>
<dbReference type="PANTHER" id="PTHR25465:SF32">
    <property type="entry name" value="BLOODTHIRSTY-RELATED GENE FAMILY, MEMBER 16 ISOFORM X1-RELATED"/>
    <property type="match status" value="1"/>
</dbReference>
<keyword evidence="1" id="KW-0479">Metal-binding</keyword>
<dbReference type="Pfam" id="PF00643">
    <property type="entry name" value="zf-B_box"/>
    <property type="match status" value="1"/>
</dbReference>
<dbReference type="InterPro" id="IPR043136">
    <property type="entry name" value="B30.2/SPRY_sf"/>
</dbReference>
<evidence type="ECO:0000256" key="4">
    <source>
        <dbReference type="PROSITE-ProRule" id="PRU00024"/>
    </source>
</evidence>
<keyword evidence="9" id="KW-1185">Reference proteome</keyword>
<dbReference type="SMART" id="SM00449">
    <property type="entry name" value="SPRY"/>
    <property type="match status" value="1"/>
</dbReference>
<evidence type="ECO:0000256" key="2">
    <source>
        <dbReference type="ARBA" id="ARBA00022771"/>
    </source>
</evidence>
<evidence type="ECO:0000259" key="7">
    <source>
        <dbReference type="PROSITE" id="PS50188"/>
    </source>
</evidence>
<keyword evidence="2 4" id="KW-0863">Zinc-finger</keyword>
<evidence type="ECO:0000256" key="3">
    <source>
        <dbReference type="ARBA" id="ARBA00022833"/>
    </source>
</evidence>
<dbReference type="SUPFAM" id="SSF57845">
    <property type="entry name" value="B-box zinc-binding domain"/>
    <property type="match status" value="1"/>
</dbReference>
<dbReference type="InterPro" id="IPR000315">
    <property type="entry name" value="Znf_B-box"/>
</dbReference>
<dbReference type="SMART" id="SM00336">
    <property type="entry name" value="BBOX"/>
    <property type="match status" value="1"/>
</dbReference>
<feature type="domain" description="B box-type" evidence="6">
    <location>
        <begin position="74"/>
        <end position="114"/>
    </location>
</feature>
<keyword evidence="3" id="KW-0862">Zinc</keyword>
<protein>
    <submittedName>
        <fullName evidence="8">Uncharacterized protein</fullName>
    </submittedName>
</protein>
<accession>A0AAW0NM00</accession>
<sequence>MRKLCEYMSNRAVLENDMSSKPAEVQCDMCSEPKLKALKSCLVCLSSFCETHLQPHLIVSGLKIHQLMEPVENLKDRMCPEHQQLLELFCDTDEKMVCTVCVPLEHKNHELLSLEEACERRRSSLLHTQTQTQHMVEQRLLKVEEINRCVELKAAGALLRGAAGEEESFKPAQELLQQLEQEICELERINTEAEQLLNSQDPLYFLKHCTALTAPAGLKDWSSVNFEPETSEGSAAQALQKLEEQLSEEFKQLLKQLSNKTELRRVQKFAVDITLDPDTASPYLVLSEDLKQVHHTDVKKQLPDSPLRIDKCPNVLTKQSFSSGKFYFEVEVKGKTDWDLGVAQESINRKINIVYSPRYGFWGIWLRNKNLYQACDKPRVTLSPKQAIQKVGVFVDCDEGLVSFYDADSAEPLYSFTGCSFKEKLFPYFSPCVNDGGLNSAPLVIAAVETFSDKK</sequence>
<evidence type="ECO:0000313" key="9">
    <source>
        <dbReference type="Proteomes" id="UP001460270"/>
    </source>
</evidence>
<dbReference type="Pfam" id="PF00622">
    <property type="entry name" value="SPRY"/>
    <property type="match status" value="1"/>
</dbReference>
<evidence type="ECO:0000256" key="1">
    <source>
        <dbReference type="ARBA" id="ARBA00022723"/>
    </source>
</evidence>
<dbReference type="Gene3D" id="2.60.120.920">
    <property type="match status" value="1"/>
</dbReference>
<dbReference type="PROSITE" id="PS50188">
    <property type="entry name" value="B302_SPRY"/>
    <property type="match status" value="1"/>
</dbReference>
<dbReference type="GO" id="GO:0008270">
    <property type="term" value="F:zinc ion binding"/>
    <property type="evidence" value="ECO:0007669"/>
    <property type="project" value="UniProtKB-KW"/>
</dbReference>
<dbReference type="GO" id="GO:0005737">
    <property type="term" value="C:cytoplasm"/>
    <property type="evidence" value="ECO:0007669"/>
    <property type="project" value="UniProtKB-ARBA"/>
</dbReference>
<dbReference type="AlphaFoldDB" id="A0AAW0NM00"/>
<dbReference type="PANTHER" id="PTHR25465">
    <property type="entry name" value="B-BOX DOMAIN CONTAINING"/>
    <property type="match status" value="1"/>
</dbReference>
<dbReference type="InterPro" id="IPR051051">
    <property type="entry name" value="E3_ubiq-ligase_TRIM/RNF"/>
</dbReference>